<evidence type="ECO:0000256" key="1">
    <source>
        <dbReference type="ARBA" id="ARBA00006432"/>
    </source>
</evidence>
<keyword evidence="2" id="KW-0443">Lipid metabolism</keyword>
<dbReference type="Gene3D" id="3.40.50.12780">
    <property type="entry name" value="N-terminal domain of ligase-like"/>
    <property type="match status" value="1"/>
</dbReference>
<organism evidence="5 6">
    <name type="scientific">Phrynosoma platyrhinos</name>
    <name type="common">Desert horned lizard</name>
    <dbReference type="NCBI Taxonomy" id="52577"/>
    <lineage>
        <taxon>Eukaryota</taxon>
        <taxon>Metazoa</taxon>
        <taxon>Chordata</taxon>
        <taxon>Craniata</taxon>
        <taxon>Vertebrata</taxon>
        <taxon>Euteleostomi</taxon>
        <taxon>Lepidosauria</taxon>
        <taxon>Squamata</taxon>
        <taxon>Bifurcata</taxon>
        <taxon>Unidentata</taxon>
        <taxon>Episquamata</taxon>
        <taxon>Toxicofera</taxon>
        <taxon>Iguania</taxon>
        <taxon>Phrynosomatidae</taxon>
        <taxon>Phrynosomatinae</taxon>
        <taxon>Phrynosoma</taxon>
    </lineage>
</organism>
<name>A0ABQ7SFR1_PHRPL</name>
<dbReference type="InterPro" id="IPR048005">
    <property type="entry name" value="AASDH_AMP"/>
</dbReference>
<dbReference type="InterPro" id="IPR045851">
    <property type="entry name" value="AMP-bd_C_sf"/>
</dbReference>
<feature type="domain" description="Pyrrolo-quinoline quinone repeat" evidence="4">
    <location>
        <begin position="672"/>
        <end position="1004"/>
    </location>
</feature>
<dbReference type="InterPro" id="IPR000873">
    <property type="entry name" value="AMP-dep_synth/lig_dom"/>
</dbReference>
<dbReference type="InterPro" id="IPR015943">
    <property type="entry name" value="WD40/YVTN_repeat-like_dom_sf"/>
</dbReference>
<dbReference type="PANTHER" id="PTHR44394">
    <property type="entry name" value="BETA-ALANINE-ACTIVATING ENZYME"/>
    <property type="match status" value="1"/>
</dbReference>
<dbReference type="Gene3D" id="3.30.300.30">
    <property type="match status" value="1"/>
</dbReference>
<dbReference type="PROSITE" id="PS00455">
    <property type="entry name" value="AMP_BINDING"/>
    <property type="match status" value="1"/>
</dbReference>
<accession>A0ABQ7SFR1</accession>
<comment type="similarity">
    <text evidence="1">Belongs to the ATP-dependent AMP-binding enzyme family.</text>
</comment>
<evidence type="ECO:0000259" key="3">
    <source>
        <dbReference type="Pfam" id="PF00501"/>
    </source>
</evidence>
<evidence type="ECO:0000313" key="6">
    <source>
        <dbReference type="Proteomes" id="UP000826234"/>
    </source>
</evidence>
<dbReference type="InterPro" id="IPR018391">
    <property type="entry name" value="PQQ_b-propeller_rpt"/>
</dbReference>
<proteinExistence type="inferred from homology"/>
<dbReference type="CDD" id="cd17654">
    <property type="entry name" value="A_NRPS_acs4"/>
    <property type="match status" value="1"/>
</dbReference>
<gene>
    <name evidence="5" type="ORF">JD844_027115</name>
</gene>
<dbReference type="SUPFAM" id="SSF50998">
    <property type="entry name" value="Quinoprotein alcohol dehydrogenase-like"/>
    <property type="match status" value="1"/>
</dbReference>
<dbReference type="Pfam" id="PF13570">
    <property type="entry name" value="Beta-prop_ACSF4"/>
    <property type="match status" value="1"/>
</dbReference>
<protein>
    <recommendedName>
        <fullName evidence="7">Beta-alanine-activating enzyme</fullName>
    </recommendedName>
</protein>
<dbReference type="Pfam" id="PF00501">
    <property type="entry name" value="AMP-binding"/>
    <property type="match status" value="1"/>
</dbReference>
<dbReference type="SUPFAM" id="SSF56801">
    <property type="entry name" value="Acetyl-CoA synthetase-like"/>
    <property type="match status" value="1"/>
</dbReference>
<evidence type="ECO:0000256" key="2">
    <source>
        <dbReference type="ARBA" id="ARBA00023098"/>
    </source>
</evidence>
<comment type="caution">
    <text evidence="5">The sequence shown here is derived from an EMBL/GenBank/DDBJ whole genome shotgun (WGS) entry which is preliminary data.</text>
</comment>
<dbReference type="SMART" id="SM00564">
    <property type="entry name" value="PQQ"/>
    <property type="match status" value="5"/>
</dbReference>
<feature type="domain" description="AMP-dependent synthetase/ligase" evidence="3">
    <location>
        <begin position="7"/>
        <end position="356"/>
    </location>
</feature>
<dbReference type="InterPro" id="IPR052091">
    <property type="entry name" value="Beta-ala_Activ/Resist"/>
</dbReference>
<evidence type="ECO:0000259" key="4">
    <source>
        <dbReference type="Pfam" id="PF13570"/>
    </source>
</evidence>
<dbReference type="EMBL" id="JAIPUX010005290">
    <property type="protein sequence ID" value="KAH0616181.1"/>
    <property type="molecule type" value="Genomic_DNA"/>
</dbReference>
<keyword evidence="6" id="KW-1185">Reference proteome</keyword>
<sequence length="1013" mass="112658">MTLQEIFQSAASLYPERRAVCFDECNSQAPVIYTYKTVNNLAGELTAFLRKHCKLGESFEIGLYCYPGINLPSWIIGEVKFTVTYGHLFTLNFLEIHNVGLILCQKKNSDIDVIENVDDKNESFAVTSWQEAHFLDQYVPKSSKELLDIREKHSIAYILHTSGTTGFPKIVRVPHKCIVPNILHLRDLFQITPDDIVFMASPLTFDPSVIELFIALASGASLLIIPQIIKMMPQKLSEALFCYHRVTILQATPTLLRRFGIHCIQSKVLSANTSLRILALGGEAFPGLHVLKSWKERGNKTHIFNIYGITEVSCWATYYKVPEEVFSSHQFHSLIPLGTPLSGTIIEVKDANGGKERVCFLDDEITLPMGTMRATGDFVRVEHSEMFFLGRKDNQIKRHGKRLNIEYIEQIVEGCCEVETCAVIWYQQEKLILFVVPKGNLKRRQFLKKLQQYLPSHAVPDEFLVIDTLPFTSHGLSSCSLSLLNLPDDSSSIVKESLFLHSGGDSLKALQFQEEVELIVGRAVPGLLEIILSSSVGQVYEHILRIAFPDDDVKVSCKSALKRKLCENEREDTSAKHAELKSERSVNVEVDSAGFIAISRGNRSLSVGEPLKNQSKTEQVGENSVLKIEHDQTVVSNANITEVDSVRKTTLQENLGRTVENLILNIRWRSDLEKCVDASPLVVISITDISSACVYIGSHSHIMQAIDLYSGEVKWERNLADRIESSACVSKCGNFIIVGCYNGLVYVLRSSNGQVHWTFSTEDAVKSSPAVDPSTGLIFIGSHDQHIYALDIYKEECVWKLNSEAGAVFSSPHLSVLPHHLYAATLGGLLLAVNPVCITGNIIWKGFCGKPVFSSPHCNKDYVCVGCVDGNLYCFSHFGEKVWEFSSNGPIFSSPCISNCTNGIFFGSHDHFTYCCNMEGNLLWKFKTTSTVYATPFVFNSQNLGDKSFLVVVSTDGSIWILNAETGLIEGSGKLPGEVFSSPVVCGTKIVVGCRNNFVYCMDLSISETDTTT</sequence>
<evidence type="ECO:0008006" key="7">
    <source>
        <dbReference type="Google" id="ProtNLM"/>
    </source>
</evidence>
<dbReference type="InterPro" id="IPR011047">
    <property type="entry name" value="Quinoprotein_ADH-like_sf"/>
</dbReference>
<dbReference type="InterPro" id="IPR020845">
    <property type="entry name" value="AMP-binding_CS"/>
</dbReference>
<reference evidence="5 6" key="1">
    <citation type="journal article" date="2022" name="Gigascience">
        <title>A chromosome-level genome assembly and annotation of the desert horned lizard, Phrynosoma platyrhinos, provides insight into chromosomal rearrangements among reptiles.</title>
        <authorList>
            <person name="Koochekian N."/>
            <person name="Ascanio A."/>
            <person name="Farleigh K."/>
            <person name="Card D.C."/>
            <person name="Schield D.R."/>
            <person name="Castoe T.A."/>
            <person name="Jezkova T."/>
        </authorList>
    </citation>
    <scope>NUCLEOTIDE SEQUENCE [LARGE SCALE GENOMIC DNA]</scope>
    <source>
        <strain evidence="5">NK-2021</strain>
    </source>
</reference>
<dbReference type="Gene3D" id="2.130.10.10">
    <property type="entry name" value="YVTN repeat-like/Quinoprotein amine dehydrogenase"/>
    <property type="match status" value="2"/>
</dbReference>
<dbReference type="Proteomes" id="UP000826234">
    <property type="component" value="Unassembled WGS sequence"/>
</dbReference>
<evidence type="ECO:0000313" key="5">
    <source>
        <dbReference type="EMBL" id="KAH0616181.1"/>
    </source>
</evidence>
<dbReference type="InterPro" id="IPR002372">
    <property type="entry name" value="PQQ_rpt_dom"/>
</dbReference>
<dbReference type="PANTHER" id="PTHR44394:SF1">
    <property type="entry name" value="BETA-ALANINE-ACTIVATING ENZYME"/>
    <property type="match status" value="1"/>
</dbReference>
<dbReference type="InterPro" id="IPR042099">
    <property type="entry name" value="ANL_N_sf"/>
</dbReference>